<evidence type="ECO:0000313" key="7">
    <source>
        <dbReference type="EMBL" id="KAJ5108872.1"/>
    </source>
</evidence>
<dbReference type="GO" id="GO:0046872">
    <property type="term" value="F:metal ion binding"/>
    <property type="evidence" value="ECO:0007669"/>
    <property type="project" value="UniProtKB-KW"/>
</dbReference>
<keyword evidence="1" id="KW-0479">Metal-binding</keyword>
<dbReference type="EMBL" id="JAPQKH010000003">
    <property type="protein sequence ID" value="KAJ5108872.1"/>
    <property type="molecule type" value="Genomic_DNA"/>
</dbReference>
<dbReference type="PANTHER" id="PTHR36206">
    <property type="entry name" value="ASPERCRYPTIN BIOSYNTHESIS CLUSTER-SPECIFIC TRANSCRIPTION REGULATOR ATNN-RELATED"/>
    <property type="match status" value="1"/>
</dbReference>
<evidence type="ECO:0000256" key="2">
    <source>
        <dbReference type="ARBA" id="ARBA00022833"/>
    </source>
</evidence>
<evidence type="ECO:0000256" key="6">
    <source>
        <dbReference type="ARBA" id="ARBA00023242"/>
    </source>
</evidence>
<reference evidence="7" key="1">
    <citation type="submission" date="2022-11" db="EMBL/GenBank/DDBJ databases">
        <authorList>
            <person name="Petersen C."/>
        </authorList>
    </citation>
    <scope>NUCLEOTIDE SEQUENCE</scope>
    <source>
        <strain evidence="7">IBT 30069</strain>
    </source>
</reference>
<dbReference type="Proteomes" id="UP001149165">
    <property type="component" value="Unassembled WGS sequence"/>
</dbReference>
<keyword evidence="6" id="KW-0539">Nucleus</keyword>
<gene>
    <name evidence="7" type="ORF">N7456_005547</name>
</gene>
<evidence type="ECO:0000256" key="3">
    <source>
        <dbReference type="ARBA" id="ARBA00023015"/>
    </source>
</evidence>
<keyword evidence="4" id="KW-0238">DNA-binding</keyword>
<evidence type="ECO:0000256" key="1">
    <source>
        <dbReference type="ARBA" id="ARBA00022723"/>
    </source>
</evidence>
<dbReference type="GO" id="GO:0003677">
    <property type="term" value="F:DNA binding"/>
    <property type="evidence" value="ECO:0007669"/>
    <property type="project" value="UniProtKB-KW"/>
</dbReference>
<comment type="caution">
    <text evidence="7">The sequence shown here is derived from an EMBL/GenBank/DDBJ whole genome shotgun (WGS) entry which is preliminary data.</text>
</comment>
<keyword evidence="2" id="KW-0862">Zinc</keyword>
<keyword evidence="8" id="KW-1185">Reference proteome</keyword>
<dbReference type="PANTHER" id="PTHR36206:SF12">
    <property type="entry name" value="ASPERCRYPTIN BIOSYNTHESIS CLUSTER-SPECIFIC TRANSCRIPTION REGULATOR ATNN-RELATED"/>
    <property type="match status" value="1"/>
</dbReference>
<sequence length="355" mass="40026">MSSLYEQFKEDSTLETPSRKFAVQHYNAAMKQVMCSTNTNLDTVVIACILFMSIEFLRGNVAGALLHHRHGKKILGSYNSDPQLLGIFRQLNVFFLFFSEFSDLSTLSVVGGPPVAGPFHHIGQAREALDWLTYRSMKVAFTIDQGTSGDCPPSILSSFQTSKHSLDQELYGWLNAFTALQASTAPEQEVAYRLLEARWLICRIWSDTGLFQSPVHNAHDGSFQRIMDLVSVVSGVESKDSAEFIMGFGFPSILHFMVMRSRNLDFRLAALDMFRGKCCCSSEVFWDSKMLYLTAKKAIEEEHGIILESDWAEESESGRLIGSKNFRQPMFSRAQFLCPWVVVVMDVCDRIQQGT</sequence>
<keyword evidence="3" id="KW-0805">Transcription regulation</keyword>
<dbReference type="AlphaFoldDB" id="A0A9W9KKN1"/>
<accession>A0A9W9KKN1</accession>
<organism evidence="7 8">
    <name type="scientific">Penicillium angulare</name>
    <dbReference type="NCBI Taxonomy" id="116970"/>
    <lineage>
        <taxon>Eukaryota</taxon>
        <taxon>Fungi</taxon>
        <taxon>Dikarya</taxon>
        <taxon>Ascomycota</taxon>
        <taxon>Pezizomycotina</taxon>
        <taxon>Eurotiomycetes</taxon>
        <taxon>Eurotiomycetidae</taxon>
        <taxon>Eurotiales</taxon>
        <taxon>Aspergillaceae</taxon>
        <taxon>Penicillium</taxon>
    </lineage>
</organism>
<evidence type="ECO:0000256" key="4">
    <source>
        <dbReference type="ARBA" id="ARBA00023125"/>
    </source>
</evidence>
<reference evidence="7" key="2">
    <citation type="journal article" date="2023" name="IMA Fungus">
        <title>Comparative genomic study of the Penicillium genus elucidates a diverse pangenome and 15 lateral gene transfer events.</title>
        <authorList>
            <person name="Petersen C."/>
            <person name="Sorensen T."/>
            <person name="Nielsen M.R."/>
            <person name="Sondergaard T.E."/>
            <person name="Sorensen J.L."/>
            <person name="Fitzpatrick D.A."/>
            <person name="Frisvad J.C."/>
            <person name="Nielsen K.L."/>
        </authorList>
    </citation>
    <scope>NUCLEOTIDE SEQUENCE</scope>
    <source>
        <strain evidence="7">IBT 30069</strain>
    </source>
</reference>
<name>A0A9W9KKN1_9EURO</name>
<protein>
    <submittedName>
        <fullName evidence="7">Uncharacterized protein</fullName>
    </submittedName>
</protein>
<evidence type="ECO:0000256" key="5">
    <source>
        <dbReference type="ARBA" id="ARBA00023163"/>
    </source>
</evidence>
<proteinExistence type="predicted"/>
<dbReference type="OrthoDB" id="2593732at2759"/>
<keyword evidence="5" id="KW-0804">Transcription</keyword>
<dbReference type="InterPro" id="IPR052360">
    <property type="entry name" value="Transcr_Regulatory_Proteins"/>
</dbReference>
<evidence type="ECO:0000313" key="8">
    <source>
        <dbReference type="Proteomes" id="UP001149165"/>
    </source>
</evidence>